<dbReference type="RefSeq" id="WP_015232274.1">
    <property type="nucleotide sequence ID" value="NC_019791.1"/>
</dbReference>
<keyword evidence="6 8" id="KW-0704">Schiff base</keyword>
<feature type="active site" description="Schiff-base intermediate with substrate; via pyruvic acid" evidence="8">
    <location>
        <position position="78"/>
    </location>
</feature>
<evidence type="ECO:0000256" key="3">
    <source>
        <dbReference type="ARBA" id="ARBA00023115"/>
    </source>
</evidence>
<comment type="catalytic activity">
    <reaction evidence="8">
        <text>S-adenosyl-L-methionine + H(+) = S-adenosyl 3-(methylsulfanyl)propylamine + CO2</text>
        <dbReference type="Rhea" id="RHEA:15981"/>
        <dbReference type="ChEBI" id="CHEBI:15378"/>
        <dbReference type="ChEBI" id="CHEBI:16526"/>
        <dbReference type="ChEBI" id="CHEBI:57443"/>
        <dbReference type="ChEBI" id="CHEBI:59789"/>
        <dbReference type="EC" id="4.1.1.50"/>
    </reaction>
</comment>
<evidence type="ECO:0000256" key="6">
    <source>
        <dbReference type="ARBA" id="ARBA00023270"/>
    </source>
</evidence>
<keyword evidence="3 8" id="KW-0620">Polyamine biosynthesis</keyword>
<evidence type="ECO:0000256" key="1">
    <source>
        <dbReference type="ARBA" id="ARBA00022793"/>
    </source>
</evidence>
<dbReference type="HAMAP" id="MF_00464">
    <property type="entry name" value="AdoMetDC_1"/>
    <property type="match status" value="1"/>
</dbReference>
<keyword evidence="7 8" id="KW-0670">Pyruvate</keyword>
<protein>
    <recommendedName>
        <fullName evidence="8">S-adenosylmethionine decarboxylase proenzyme</fullName>
        <shortName evidence="8">AdoMetDC</shortName>
        <shortName evidence="8">SAMDC</shortName>
        <ecNumber evidence="8">4.1.1.50</ecNumber>
    </recommendedName>
    <component>
        <recommendedName>
            <fullName evidence="8">S-adenosylmethionine decarboxylase beta chain</fullName>
        </recommendedName>
    </component>
    <component>
        <recommendedName>
            <fullName evidence="8">S-adenosylmethionine decarboxylase alpha chain</fullName>
        </recommendedName>
    </component>
</protein>
<keyword evidence="8" id="KW-0949">S-adenosyl-L-methionine</keyword>
<keyword evidence="8" id="KW-0745">Spermidine biosynthesis</keyword>
<name>L0A932_CALLD</name>
<dbReference type="InterPro" id="IPR016067">
    <property type="entry name" value="S-AdoMet_deCO2ase_core"/>
</dbReference>
<keyword evidence="2 8" id="KW-0068">Autocatalytic cleavage</keyword>
<organism evidence="9 10">
    <name type="scientific">Caldisphaera lagunensis (strain DSM 15908 / JCM 11604 / ANMR 0165 / IC-154)</name>
    <dbReference type="NCBI Taxonomy" id="1056495"/>
    <lineage>
        <taxon>Archaea</taxon>
        <taxon>Thermoproteota</taxon>
        <taxon>Thermoprotei</taxon>
        <taxon>Acidilobales</taxon>
        <taxon>Caldisphaeraceae</taxon>
        <taxon>Caldisphaera</taxon>
    </lineage>
</organism>
<dbReference type="GeneID" id="14211881"/>
<evidence type="ECO:0000256" key="8">
    <source>
        <dbReference type="HAMAP-Rule" id="MF_00464"/>
    </source>
</evidence>
<evidence type="ECO:0000256" key="5">
    <source>
        <dbReference type="ARBA" id="ARBA00023239"/>
    </source>
</evidence>
<feature type="chain" id="PRO_5023295548" description="S-adenosylmethionine decarboxylase alpha chain" evidence="8">
    <location>
        <begin position="78"/>
        <end position="149"/>
    </location>
</feature>
<evidence type="ECO:0000313" key="10">
    <source>
        <dbReference type="Proteomes" id="UP000010469"/>
    </source>
</evidence>
<comment type="subunit">
    <text evidence="8">Heterotetramer of two alpha and two beta chains arranged as a dimer of alpha/beta heterodimers.</text>
</comment>
<dbReference type="AlphaFoldDB" id="L0A932"/>
<dbReference type="PANTHER" id="PTHR33866">
    <property type="entry name" value="S-ADENOSYLMETHIONINE DECARBOXYLASE PROENZYME"/>
    <property type="match status" value="1"/>
</dbReference>
<keyword evidence="1 8" id="KW-0210">Decarboxylase</keyword>
<dbReference type="SUPFAM" id="SSF56276">
    <property type="entry name" value="S-adenosylmethionine decarboxylase"/>
    <property type="match status" value="1"/>
</dbReference>
<dbReference type="EC" id="4.1.1.50" evidence="8"/>
<comment type="function">
    <text evidence="8">Catalyzes the decarboxylation of S-adenosylmethionine to S-adenosylmethioninamine (dcAdoMet), the propylamine donor required for the synthesis of the polyamines spermine and spermidine from the diamine putrescine.</text>
</comment>
<dbReference type="eggNOG" id="arCOG00279">
    <property type="taxonomic scope" value="Archaea"/>
</dbReference>
<accession>L0A932</accession>
<reference evidence="9 10" key="1">
    <citation type="submission" date="2012-03" db="EMBL/GenBank/DDBJ databases">
        <title>Complete genome of Caldisphaera lagunensis DSM 15908.</title>
        <authorList>
            <person name="Lucas S."/>
            <person name="Copeland A."/>
            <person name="Lapidus A."/>
            <person name="Glavina del Rio T."/>
            <person name="Dalin E."/>
            <person name="Tice H."/>
            <person name="Bruce D."/>
            <person name="Goodwin L."/>
            <person name="Pitluck S."/>
            <person name="Peters L."/>
            <person name="Mikhailova N."/>
            <person name="Teshima H."/>
            <person name="Kyrpides N."/>
            <person name="Mavromatis K."/>
            <person name="Ivanova N."/>
            <person name="Brettin T."/>
            <person name="Detter J.C."/>
            <person name="Han C."/>
            <person name="Larimer F."/>
            <person name="Land M."/>
            <person name="Hauser L."/>
            <person name="Markowitz V."/>
            <person name="Cheng J.-F."/>
            <person name="Hugenholtz P."/>
            <person name="Woyke T."/>
            <person name="Wu D."/>
            <person name="Spring S."/>
            <person name="Schroeder M."/>
            <person name="Brambilla E."/>
            <person name="Klenk H.-P."/>
            <person name="Eisen J.A."/>
        </authorList>
    </citation>
    <scope>NUCLEOTIDE SEQUENCE [LARGE SCALE GENOMIC DNA]</scope>
    <source>
        <strain evidence="10">DSM 15908 / JCM 11604 / IC-154</strain>
    </source>
</reference>
<feature type="active site" description="Proton acceptor; for processing activity" evidence="8">
    <location>
        <position position="83"/>
    </location>
</feature>
<dbReference type="InterPro" id="IPR017716">
    <property type="entry name" value="S-AdoMet_deCOase_pro-enz"/>
</dbReference>
<dbReference type="EMBL" id="CP003378">
    <property type="protein sequence ID" value="AFZ70376.1"/>
    <property type="molecule type" value="Genomic_DNA"/>
</dbReference>
<dbReference type="FunCoup" id="L0A932">
    <property type="interactions" value="20"/>
</dbReference>
<dbReference type="GO" id="GO:0005829">
    <property type="term" value="C:cytosol"/>
    <property type="evidence" value="ECO:0007669"/>
    <property type="project" value="TreeGrafter"/>
</dbReference>
<feature type="site" description="Cleavage (non-hydrolytic); by autolysis" evidence="8">
    <location>
        <begin position="77"/>
        <end position="78"/>
    </location>
</feature>
<evidence type="ECO:0000313" key="9">
    <source>
        <dbReference type="EMBL" id="AFZ70376.1"/>
    </source>
</evidence>
<evidence type="ECO:0000256" key="4">
    <source>
        <dbReference type="ARBA" id="ARBA00023145"/>
    </source>
</evidence>
<feature type="active site" description="Proton donor; for catalytic activity" evidence="8">
    <location>
        <position position="98"/>
    </location>
</feature>
<dbReference type="InterPro" id="IPR003826">
    <property type="entry name" value="AdoMetDC_fam_prok"/>
</dbReference>
<dbReference type="PANTHER" id="PTHR33866:SF2">
    <property type="entry name" value="S-ADENOSYLMETHIONINE DECARBOXYLASE PROENZYME"/>
    <property type="match status" value="1"/>
</dbReference>
<dbReference type="STRING" id="1056495.Calag_0621"/>
<comment type="pathway">
    <text evidence="8">Amine and polyamine biosynthesis; S-adenosylmethioninamine biosynthesis; S-adenosylmethioninamine from S-adenosyl-L-methionine: step 1/1.</text>
</comment>
<proteinExistence type="inferred from homology"/>
<dbReference type="UniPathway" id="UPA00331">
    <property type="reaction ID" value="UER00451"/>
</dbReference>
<gene>
    <name evidence="8" type="primary">speH</name>
    <name evidence="9" type="ordered locus">Calag_0621</name>
</gene>
<dbReference type="NCBIfam" id="TIGR03330">
    <property type="entry name" value="SAM_DCase_Bsu"/>
    <property type="match status" value="1"/>
</dbReference>
<dbReference type="Pfam" id="PF02675">
    <property type="entry name" value="AdoMet_dc"/>
    <property type="match status" value="1"/>
</dbReference>
<comment type="similarity">
    <text evidence="8">Belongs to the prokaryotic AdoMetDC family. Type 1 subfamily.</text>
</comment>
<feature type="chain" id="PRO_5023295549" description="S-adenosylmethionine decarboxylase beta chain" evidence="8">
    <location>
        <begin position="1"/>
        <end position="77"/>
    </location>
</feature>
<dbReference type="GO" id="GO:0004014">
    <property type="term" value="F:adenosylmethionine decarboxylase activity"/>
    <property type="evidence" value="ECO:0007669"/>
    <property type="project" value="UniProtKB-UniRule"/>
</dbReference>
<dbReference type="InParanoid" id="L0A932"/>
<evidence type="ECO:0000256" key="7">
    <source>
        <dbReference type="ARBA" id="ARBA00023317"/>
    </source>
</evidence>
<keyword evidence="10" id="KW-1185">Reference proteome</keyword>
<keyword evidence="4 8" id="KW-0865">Zymogen</keyword>
<keyword evidence="5 8" id="KW-0456">Lyase</keyword>
<dbReference type="Gene3D" id="3.60.90.10">
    <property type="entry name" value="S-adenosylmethionine decarboxylase"/>
    <property type="match status" value="1"/>
</dbReference>
<comment type="cofactor">
    <cofactor evidence="8">
        <name>pyruvate</name>
        <dbReference type="ChEBI" id="CHEBI:15361"/>
    </cofactor>
    <text evidence="8">Binds 1 pyruvoyl group covalently per subunit.</text>
</comment>
<dbReference type="OrthoDB" id="114016at2157"/>
<dbReference type="KEGG" id="clg:Calag_0621"/>
<dbReference type="HOGENOM" id="CLU_125470_2_1_2"/>
<comment type="PTM">
    <text evidence="8">Is synthesized initially as an inactive proenzyme. Formation of the active enzyme involves a self-maturation process in which the active site pyruvoyl group is generated from an internal serine residue via an autocatalytic post-translational modification. Two non-identical subunits are generated from the proenzyme in this reaction, and the pyruvate is formed at the N-terminus of the alpha chain, which is derived from the carboxyl end of the proenzyme. The post-translation cleavage follows an unusual pathway, termed non-hydrolytic serinolysis, in which the side chain hydroxyl group of the serine supplies its oxygen atom to form the C-terminus of the beta chain, while the remainder of the serine residue undergoes an oxidative deamination to produce ammonia and the pyruvoyl group blocking the N-terminus of the alpha chain.</text>
</comment>
<dbReference type="Proteomes" id="UP000010469">
    <property type="component" value="Chromosome"/>
</dbReference>
<sequence length="149" mass="17048">MNLEVNEESRSDVDFIVGKHVYGSLYGLKPEIADDEELIRQTVLDAVKAANATLIQLMSWKIPGIKGGVSVMALVNESHIVIHTWKEYRYATVDVYTCGNHTNPEKAYKLIVERLKPQYYSYNYADRTQFPTSSPVKRDEMRIETATPY</sequence>
<feature type="modified residue" description="Pyruvic acid (Ser); by autocatalysis" evidence="8">
    <location>
        <position position="78"/>
    </location>
</feature>
<dbReference type="GO" id="GO:0008295">
    <property type="term" value="P:spermidine biosynthetic process"/>
    <property type="evidence" value="ECO:0007669"/>
    <property type="project" value="UniProtKB-UniRule"/>
</dbReference>
<evidence type="ECO:0000256" key="2">
    <source>
        <dbReference type="ARBA" id="ARBA00022813"/>
    </source>
</evidence>